<comment type="caution">
    <text evidence="2">The sequence shown here is derived from an EMBL/GenBank/DDBJ whole genome shotgun (WGS) entry which is preliminary data.</text>
</comment>
<reference evidence="3" key="1">
    <citation type="submission" date="2017-09" db="EMBL/GenBank/DDBJ databases">
        <title>Depth-based differentiation of microbial function through sediment-hosted aquifers and enrichment of novel symbionts in the deep terrestrial subsurface.</title>
        <authorList>
            <person name="Probst A.J."/>
            <person name="Ladd B."/>
            <person name="Jarett J.K."/>
            <person name="Geller-Mcgrath D.E."/>
            <person name="Sieber C.M.K."/>
            <person name="Emerson J.B."/>
            <person name="Anantharaman K."/>
            <person name="Thomas B.C."/>
            <person name="Malmstrom R."/>
            <person name="Stieglmeier M."/>
            <person name="Klingl A."/>
            <person name="Woyke T."/>
            <person name="Ryan C.M."/>
            <person name="Banfield J.F."/>
        </authorList>
    </citation>
    <scope>NUCLEOTIDE SEQUENCE [LARGE SCALE GENOMIC DNA]</scope>
</reference>
<feature type="transmembrane region" description="Helical" evidence="1">
    <location>
        <begin position="12"/>
        <end position="31"/>
    </location>
</feature>
<evidence type="ECO:0000256" key="1">
    <source>
        <dbReference type="SAM" id="Phobius"/>
    </source>
</evidence>
<keyword evidence="1" id="KW-1133">Transmembrane helix</keyword>
<accession>A0A2M8L7A8</accession>
<evidence type="ECO:0000313" key="2">
    <source>
        <dbReference type="EMBL" id="PJE70087.1"/>
    </source>
</evidence>
<dbReference type="InterPro" id="IPR014717">
    <property type="entry name" value="Transl_elong_EF1B/ribsomal_bS6"/>
</dbReference>
<keyword evidence="1" id="KW-0472">Membrane</keyword>
<protein>
    <submittedName>
        <fullName evidence="2">Uncharacterized protein</fullName>
    </submittedName>
</protein>
<name>A0A2M8L7A8_9BACT</name>
<dbReference type="EMBL" id="PFEM01000023">
    <property type="protein sequence ID" value="PJE70087.1"/>
    <property type="molecule type" value="Genomic_DNA"/>
</dbReference>
<dbReference type="Proteomes" id="UP000231579">
    <property type="component" value="Unassembled WGS sequence"/>
</dbReference>
<dbReference type="Gene3D" id="3.30.70.60">
    <property type="match status" value="1"/>
</dbReference>
<proteinExistence type="predicted"/>
<gene>
    <name evidence="2" type="ORF">COU97_01515</name>
</gene>
<organism evidence="2 3">
    <name type="scientific">Candidatus Shapirobacteria bacterium CG10_big_fil_rev_8_21_14_0_10_48_15</name>
    <dbReference type="NCBI Taxonomy" id="1974484"/>
    <lineage>
        <taxon>Bacteria</taxon>
        <taxon>Candidatus Shapironibacteriota</taxon>
    </lineage>
</organism>
<dbReference type="AlphaFoldDB" id="A0A2M8L7A8"/>
<evidence type="ECO:0000313" key="3">
    <source>
        <dbReference type="Proteomes" id="UP000231579"/>
    </source>
</evidence>
<keyword evidence="1" id="KW-0812">Transmembrane</keyword>
<sequence>MKTKSSLQKYQVYLAPLLVGLLIVATASAFLKPKVALILASGSELSQKKQALARLTQKVAALQGLDPQTLNTKTQLALKALPVEKEVPWLIRTVKAVAEETGVVLGELNVDPGELASASAKPSQAEGKSNLTVLEFDLNAEGALELLVDFLARLEAVLPLMKLTDVAFGQASEGVFQLSLGLETFVMGLPPTMAVTDQPLAIIGQEEEDAYQELVSFKPTLGEAVMPSMPVGKEDLFNL</sequence>